<evidence type="ECO:0000313" key="6">
    <source>
        <dbReference type="EMBL" id="PQQ65599.1"/>
    </source>
</evidence>
<dbReference type="Gene3D" id="2.40.50.140">
    <property type="entry name" value="Nucleic acid-binding proteins"/>
    <property type="match status" value="1"/>
</dbReference>
<feature type="region of interest" description="Disordered" evidence="4">
    <location>
        <begin position="112"/>
        <end position="141"/>
    </location>
</feature>
<dbReference type="EMBL" id="CP025197">
    <property type="protein sequence ID" value="AUG56215.1"/>
    <property type="molecule type" value="Genomic_DNA"/>
</dbReference>
<name>A0A2K9EAL7_9FIRM</name>
<dbReference type="GO" id="GO:0006310">
    <property type="term" value="P:DNA recombination"/>
    <property type="evidence" value="ECO:0007669"/>
    <property type="project" value="UniProtKB-UniRule"/>
</dbReference>
<dbReference type="PIRSF" id="PIRSF002070">
    <property type="entry name" value="SSB"/>
    <property type="match status" value="1"/>
</dbReference>
<dbReference type="CDD" id="cd04496">
    <property type="entry name" value="SSB_OBF"/>
    <property type="match status" value="1"/>
</dbReference>
<evidence type="ECO:0000313" key="7">
    <source>
        <dbReference type="Proteomes" id="UP000233534"/>
    </source>
</evidence>
<evidence type="ECO:0000256" key="2">
    <source>
        <dbReference type="HAMAP-Rule" id="MF_00984"/>
    </source>
</evidence>
<dbReference type="SUPFAM" id="SSF50249">
    <property type="entry name" value="Nucleic acid-binding proteins"/>
    <property type="match status" value="1"/>
</dbReference>
<evidence type="ECO:0000313" key="8">
    <source>
        <dbReference type="Proteomes" id="UP000239720"/>
    </source>
</evidence>
<dbReference type="HAMAP" id="MF_00984">
    <property type="entry name" value="SSB"/>
    <property type="match status" value="1"/>
</dbReference>
<keyword evidence="2" id="KW-0234">DNA repair</keyword>
<dbReference type="NCBIfam" id="TIGR00621">
    <property type="entry name" value="ssb"/>
    <property type="match status" value="1"/>
</dbReference>
<dbReference type="GO" id="GO:0006281">
    <property type="term" value="P:DNA repair"/>
    <property type="evidence" value="ECO:0007669"/>
    <property type="project" value="UniProtKB-UniRule"/>
</dbReference>
<reference evidence="5 7" key="1">
    <citation type="submission" date="2017-12" db="EMBL/GenBank/DDBJ databases">
        <title>Complete genome sequence of Herbivorax saccincola GGR1, a novel Cellulosome-producing hydrolytic bacterium in a thermophilic biogas plant, established by Illumina and Nanopore MinION sequencing.</title>
        <authorList>
            <person name="Pechtl A."/>
            <person name="Ruckert C."/>
            <person name="Koeck D.E."/>
            <person name="Maus I."/>
            <person name="Winkler A."/>
            <person name="Kalinowski J."/>
            <person name="Puhler A."/>
            <person name="Schwarz W.W."/>
            <person name="Zverlov V.V."/>
            <person name="Schluter A."/>
            <person name="Liebl W."/>
        </authorList>
    </citation>
    <scope>NUCLEOTIDE SEQUENCE [LARGE SCALE GENOMIC DNA]</scope>
    <source>
        <strain evidence="5">GGR1</strain>
        <strain evidence="7">SR1</strain>
    </source>
</reference>
<keyword evidence="2" id="KW-0233">DNA recombination</keyword>
<dbReference type="Proteomes" id="UP000239720">
    <property type="component" value="Unassembled WGS sequence"/>
</dbReference>
<organism evidence="5 7">
    <name type="scientific">Acetivibrio saccincola</name>
    <dbReference type="NCBI Taxonomy" id="1677857"/>
    <lineage>
        <taxon>Bacteria</taxon>
        <taxon>Bacillati</taxon>
        <taxon>Bacillota</taxon>
        <taxon>Clostridia</taxon>
        <taxon>Eubacteriales</taxon>
        <taxon>Oscillospiraceae</taxon>
        <taxon>Acetivibrio</taxon>
    </lineage>
</organism>
<feature type="short sequence motif" description="Important for interaction with partner proteins" evidence="2">
    <location>
        <begin position="136"/>
        <end position="141"/>
    </location>
</feature>
<dbReference type="InterPro" id="IPR012340">
    <property type="entry name" value="NA-bd_OB-fold"/>
</dbReference>
<evidence type="ECO:0000256" key="4">
    <source>
        <dbReference type="SAM" id="MobiDB-lite"/>
    </source>
</evidence>
<evidence type="ECO:0000256" key="3">
    <source>
        <dbReference type="PIRNR" id="PIRNR002070"/>
    </source>
</evidence>
<dbReference type="PROSITE" id="PS50935">
    <property type="entry name" value="SSB"/>
    <property type="match status" value="1"/>
</dbReference>
<dbReference type="Proteomes" id="UP000233534">
    <property type="component" value="Chromosome"/>
</dbReference>
<keyword evidence="2" id="KW-0227">DNA damage</keyword>
<dbReference type="RefSeq" id="WP_101298639.1">
    <property type="nucleotide sequence ID" value="NZ_CP025197.1"/>
</dbReference>
<sequence>MNKVILMGRLTKDPEMRYTNTNNIPVCSFSLAVDRRFSRQNEEKQTDFFPIVAWNKNAEFCSKYLQKGKKIVVVGRLQTRTWDDNEGKRHYITEVIAEETYFAESKKAEGSYNVDDYSPMAVSEQPSEGFVPIDDDDELPF</sequence>
<dbReference type="GO" id="GO:0003697">
    <property type="term" value="F:single-stranded DNA binding"/>
    <property type="evidence" value="ECO:0007669"/>
    <property type="project" value="UniProtKB-UniRule"/>
</dbReference>
<dbReference type="AlphaFoldDB" id="A0A2K9EAL7"/>
<dbReference type="Pfam" id="PF00436">
    <property type="entry name" value="SSB"/>
    <property type="match status" value="1"/>
</dbReference>
<proteinExistence type="inferred from homology"/>
<dbReference type="InterPro" id="IPR000424">
    <property type="entry name" value="Primosome_PriB/ssb"/>
</dbReference>
<dbReference type="OrthoDB" id="9809878at2"/>
<dbReference type="KEGG" id="hsc:HVS_01225"/>
<evidence type="ECO:0000256" key="1">
    <source>
        <dbReference type="ARBA" id="ARBA00023125"/>
    </source>
</evidence>
<comment type="function">
    <text evidence="2">Plays an important role in DNA replication, recombination and repair. Binds to ssDNA and to an array of partner proteins to recruit them to their sites of action during DNA metabolism.</text>
</comment>
<keyword evidence="2" id="KW-0235">DNA replication</keyword>
<protein>
    <recommendedName>
        <fullName evidence="2 3">Single-stranded DNA-binding protein</fullName>
        <shortName evidence="2">SSB</shortName>
    </recommendedName>
</protein>
<evidence type="ECO:0000313" key="5">
    <source>
        <dbReference type="EMBL" id="AUG56215.1"/>
    </source>
</evidence>
<accession>A0A2K9EAL7</accession>
<keyword evidence="1 2" id="KW-0238">DNA-binding</keyword>
<dbReference type="PANTHER" id="PTHR10302:SF27">
    <property type="entry name" value="SINGLE-STRANDED DNA-BINDING PROTEIN"/>
    <property type="match status" value="1"/>
</dbReference>
<dbReference type="PANTHER" id="PTHR10302">
    <property type="entry name" value="SINGLE-STRANDED DNA-BINDING PROTEIN"/>
    <property type="match status" value="1"/>
</dbReference>
<comment type="subunit">
    <text evidence="2">Homotetramer.</text>
</comment>
<dbReference type="EMBL" id="NEMB01000003">
    <property type="protein sequence ID" value="PQQ65599.1"/>
    <property type="molecule type" value="Genomic_DNA"/>
</dbReference>
<comment type="caution">
    <text evidence="2">Lacks conserved residue(s) required for the propagation of feature annotation.</text>
</comment>
<dbReference type="InterPro" id="IPR011344">
    <property type="entry name" value="ssDNA-bd"/>
</dbReference>
<reference evidence="6 8" key="2">
    <citation type="journal article" date="2018" name="Syst. Appl. Microbiol.">
        <title>Characterization and high-quality draft genome sequence of Herbivorax saccincola A7, an anaerobic, alkaliphilic, thermophilic, cellulolytic, and xylanolytic bacterium.</title>
        <authorList>
            <person name="Aikawa S."/>
            <person name="Baramee S."/>
            <person name="Sermsathanaswadi J."/>
            <person name="Thianheng P."/>
            <person name="Tachaapaikoon C."/>
            <person name="Shikata A."/>
            <person name="Waeonukul R."/>
            <person name="Pason P."/>
            <person name="Ratanakhanokchai K."/>
            <person name="Kosugi A."/>
        </authorList>
    </citation>
    <scope>NUCLEOTIDE SEQUENCE [LARGE SCALE GENOMIC DNA]</scope>
    <source>
        <strain evidence="6 8">A7</strain>
    </source>
</reference>
<keyword evidence="7" id="KW-1185">Reference proteome</keyword>
<gene>
    <name evidence="5" type="primary">ssb1</name>
    <name evidence="6" type="ORF">B9R14_01670</name>
    <name evidence="5" type="ORF">HVS_01225</name>
</gene>
<dbReference type="GO" id="GO:0009295">
    <property type="term" value="C:nucleoid"/>
    <property type="evidence" value="ECO:0007669"/>
    <property type="project" value="TreeGrafter"/>
</dbReference>
<dbReference type="GO" id="GO:0006260">
    <property type="term" value="P:DNA replication"/>
    <property type="evidence" value="ECO:0007669"/>
    <property type="project" value="UniProtKB-UniRule"/>
</dbReference>